<evidence type="ECO:0000313" key="2">
    <source>
        <dbReference type="Proteomes" id="UP000663671"/>
    </source>
</evidence>
<accession>A0A8A1MM66</accession>
<reference evidence="1" key="1">
    <citation type="submission" date="2021-01" db="EMBL/GenBank/DDBJ databases">
        <title>Chromosome-level genome assembly of a human fungal pathogen reveals clustering of transcriptionally co-regulated genes.</title>
        <authorList>
            <person name="Voorhies M."/>
            <person name="Cohen S."/>
            <person name="Shea T.P."/>
            <person name="Petrus S."/>
            <person name="Munoz J.F."/>
            <person name="Poplawski S."/>
            <person name="Goldman W.E."/>
            <person name="Michael T."/>
            <person name="Cuomo C.A."/>
            <person name="Sil A."/>
            <person name="Beyhan S."/>
        </authorList>
    </citation>
    <scope>NUCLEOTIDE SEQUENCE</scope>
    <source>
        <strain evidence="1">WU24</strain>
    </source>
</reference>
<dbReference type="OrthoDB" id="5228066at2759"/>
<name>A0A8A1MM66_AJECA</name>
<sequence length="104" mass="11575">MADNKPLKTYHAYRSSDFKTSRLQLFGFAPATRIDPPQNSVAVVVDVVESQGAIRIFERKDDSYVNGVGTEEAGHMVIVPWNSGWWFRVSGSIRVGYAVANNVK</sequence>
<organism evidence="1 2">
    <name type="scientific">Ajellomyces capsulatus</name>
    <name type="common">Darling's disease fungus</name>
    <name type="synonym">Histoplasma capsulatum</name>
    <dbReference type="NCBI Taxonomy" id="5037"/>
    <lineage>
        <taxon>Eukaryota</taxon>
        <taxon>Fungi</taxon>
        <taxon>Dikarya</taxon>
        <taxon>Ascomycota</taxon>
        <taxon>Pezizomycotina</taxon>
        <taxon>Eurotiomycetes</taxon>
        <taxon>Eurotiomycetidae</taxon>
        <taxon>Onygenales</taxon>
        <taxon>Ajellomycetaceae</taxon>
        <taxon>Histoplasma</taxon>
    </lineage>
</organism>
<proteinExistence type="predicted"/>
<dbReference type="AlphaFoldDB" id="A0A8A1MM66"/>
<dbReference type="Proteomes" id="UP000663671">
    <property type="component" value="Chromosome 6"/>
</dbReference>
<evidence type="ECO:0000313" key="1">
    <source>
        <dbReference type="EMBL" id="QSS66929.1"/>
    </source>
</evidence>
<dbReference type="EMBL" id="CP069116">
    <property type="protein sequence ID" value="QSS66929.1"/>
    <property type="molecule type" value="Genomic_DNA"/>
</dbReference>
<dbReference type="VEuPathDB" id="FungiDB:I7I51_03141"/>
<protein>
    <submittedName>
        <fullName evidence="1">Uncharacterized protein</fullName>
    </submittedName>
</protein>
<gene>
    <name evidence="1" type="ORF">I7I51_03141</name>
</gene>